<keyword evidence="11" id="KW-1185">Reference proteome</keyword>
<dbReference type="PROSITE" id="PS50113">
    <property type="entry name" value="PAC"/>
    <property type="match status" value="2"/>
</dbReference>
<dbReference type="SUPFAM" id="SSF47384">
    <property type="entry name" value="Homodimeric domain of signal transducing histidine kinase"/>
    <property type="match status" value="1"/>
</dbReference>
<proteinExistence type="predicted"/>
<dbReference type="InterPro" id="IPR000014">
    <property type="entry name" value="PAS"/>
</dbReference>
<sequence>MNGSKKNIEGQGHFIVAIGASAGGLEAIHEFFDNMPSNGNLSFIIIQHLSPDYKSLLVELISKHTHMQVYEATHGAKAESNCVYVIPNNKLLTIKNGHLQLGVKNFDKVPNTAIDTFLHSLAEDQAEKAIAIILSGTGSDGSKGIQSIKQAGGMVLVQDPLSAKFDGMPNTAIATGFADLILAPELMPEEVFNYINERPIHIVTEDKPDETLLPEVLKLIEKHCSYDFHNYKTPTILRRITRRMGLMGYKKFTDYLEFLRISPEECRSLGKEFLIGVTKFFRDSAAFQILRGEVLPDIINSKNDNEILKIWVTACSTGEEAYSLAILIDDLLQSMGKKLEVKIFASDLDIDAIEFASKATYPASSVVEISPALVNRYFIKDGSHVVVQPRLRKQIVFARHNVLKDPPFIKNDMVTCRNMLIYMNNILQRKVLSTLQFSLNAGGYLFLGPSETPATVKDGFEEVNGKWKIFRKIISDVKYNPERLPSAQMFKTPREIRTIAPRKEDTLEKELADDFRNVLVAEYGFAAIYIDKNFEIREAIGDFKKYLSLPDKIISLNILRMVNGELAVALNAAIRKALREKVTVSLNNIRVQNRDSNINIFVRPANKDGHTMIVLGENHEAQAVKPLPEFTSGNHTESLNYIAELEDELKETRSHLQMAIESLETANEELQSSNEELLSANEELQSSNEELQSLNEELHTLNTEHQLRIRELIELNDDLNNYFRSTEIAQVFVDSNLRIRKFNPVAVKMINLIESDIGRPIEHISTNIRENKNFIEDIQKVLKDQVIIQKEVVLSNGNTNLMKILPYIRQDKKVDGVVITFIDISNVKELNNIVQAVFNSSISAIMALKAKRNDKDEIVDFNWITANYATDELLQRSAPDYLGKSLKANFPELIKDELFEKFVSVVNTAVPLQTEVALSISGENHWFDLIVSQMMDGIVVSLTNINDKKKAEEKFRSNYFELMKVKENYRNLNIALEDKVKERTFELTKSEERFRLITNVTNDAIWDWDLVNNRIWWSESFYSRFGFEKLEHKLTSTFWINQIHPDDRDRVTNSIYTAINNGSNNWSERFRFEKKDGTYAIIQDKGAVLVNNEGTPYRMLGSMVDITEAELAEQKLKDTNNELQDLIEEFRFVTDFMPQVVWSTQPDGHYDFFNKGWYDYTGLTQEDTIEKGWPAVLHPDDFDRSMKLWEHSLQTGTSYEIEYRLKRYDGVYNWFLARAVPLRNENGIIVKWFGTCTNINDHKLMNDILEQKVIERTEELQKINMELEASNGELLQFASIASHDLKEPLRKIHMFSNLVRDRYLSNSASEAMDYMNRIIKASSRMTKLINDLLAFTRLSGESKFELTGLNNLLEEVLSDLELSILEKNATIEVGNLPEAEIISAQMRQVFQNIISNSLKFNRPGISPVIKVNATRVSELSFVDSFDVNGAYCRITIEDNGIGFNNQFAEKIFIIFQRLHAWDKYDGTGIGLAITKKIIERHNGIITAKSKEGEGASFIIVIPLRQVPEHQAADANAGRTSSYV</sequence>
<dbReference type="NCBIfam" id="TIGR00229">
    <property type="entry name" value="sensory_box"/>
    <property type="match status" value="2"/>
</dbReference>
<dbReference type="Gene3D" id="3.30.565.10">
    <property type="entry name" value="Histidine kinase-like ATPase, C-terminal domain"/>
    <property type="match status" value="1"/>
</dbReference>
<feature type="active site" evidence="3">
    <location>
        <position position="21"/>
    </location>
</feature>
<dbReference type="Gene3D" id="3.30.450.20">
    <property type="entry name" value="PAS domain"/>
    <property type="match status" value="4"/>
</dbReference>
<feature type="active site" evidence="3">
    <location>
        <position position="140"/>
    </location>
</feature>
<evidence type="ECO:0000259" key="9">
    <source>
        <dbReference type="PROSITE" id="PS50123"/>
    </source>
</evidence>
<evidence type="ECO:0000256" key="3">
    <source>
        <dbReference type="PROSITE-ProRule" id="PRU00050"/>
    </source>
</evidence>
<reference evidence="10 11" key="1">
    <citation type="submission" date="2016-11" db="EMBL/GenBank/DDBJ databases">
        <authorList>
            <person name="Jaros S."/>
            <person name="Januszkiewicz K."/>
            <person name="Wedrychowicz H."/>
        </authorList>
    </citation>
    <scope>NUCLEOTIDE SEQUENCE [LARGE SCALE GENOMIC DNA]</scope>
    <source>
        <strain evidence="10 11">DSM 18119</strain>
    </source>
</reference>
<dbReference type="InterPro" id="IPR050903">
    <property type="entry name" value="Bact_Chemotaxis_MeTrfase"/>
</dbReference>
<dbReference type="SUPFAM" id="SSF55874">
    <property type="entry name" value="ATPase domain of HSP90 chaperone/DNA topoisomerase II/histidine kinase"/>
    <property type="match status" value="1"/>
</dbReference>
<dbReference type="SMART" id="SM00138">
    <property type="entry name" value="MeTrc"/>
    <property type="match status" value="1"/>
</dbReference>
<dbReference type="SMART" id="SM00086">
    <property type="entry name" value="PAC"/>
    <property type="match status" value="2"/>
</dbReference>
<dbReference type="Pfam" id="PF01739">
    <property type="entry name" value="CheR"/>
    <property type="match status" value="1"/>
</dbReference>
<dbReference type="InterPro" id="IPR003594">
    <property type="entry name" value="HATPase_dom"/>
</dbReference>
<dbReference type="PROSITE" id="PS50112">
    <property type="entry name" value="PAS"/>
    <property type="match status" value="2"/>
</dbReference>
<evidence type="ECO:0000256" key="4">
    <source>
        <dbReference type="SAM" id="Coils"/>
    </source>
</evidence>
<dbReference type="RefSeq" id="WP_072833705.1">
    <property type="nucleotide sequence ID" value="NZ_FQUU01000002.1"/>
</dbReference>
<dbReference type="EC" id="2.7.13.3" evidence="2"/>
<dbReference type="CDD" id="cd00082">
    <property type="entry name" value="HisKA"/>
    <property type="match status" value="1"/>
</dbReference>
<dbReference type="InterPro" id="IPR035965">
    <property type="entry name" value="PAS-like_dom_sf"/>
</dbReference>
<dbReference type="EMBL" id="FQUU01000002">
    <property type="protein sequence ID" value="SHE52264.1"/>
    <property type="molecule type" value="Genomic_DNA"/>
</dbReference>
<dbReference type="Pfam" id="PF01339">
    <property type="entry name" value="CheB_methylest"/>
    <property type="match status" value="1"/>
</dbReference>
<feature type="domain" description="PAC" evidence="7">
    <location>
        <begin position="1066"/>
        <end position="1118"/>
    </location>
</feature>
<evidence type="ECO:0000256" key="1">
    <source>
        <dbReference type="ARBA" id="ARBA00000085"/>
    </source>
</evidence>
<dbReference type="FunFam" id="3.30.450.20:FF:000099">
    <property type="entry name" value="Sensory box sensor histidine kinase"/>
    <property type="match status" value="1"/>
</dbReference>
<feature type="domain" description="PAC" evidence="7">
    <location>
        <begin position="1199"/>
        <end position="1251"/>
    </location>
</feature>
<dbReference type="GO" id="GO:0000155">
    <property type="term" value="F:phosphorelay sensor kinase activity"/>
    <property type="evidence" value="ECO:0007669"/>
    <property type="project" value="InterPro"/>
</dbReference>
<evidence type="ECO:0000259" key="6">
    <source>
        <dbReference type="PROSITE" id="PS50112"/>
    </source>
</evidence>
<dbReference type="InterPro" id="IPR036097">
    <property type="entry name" value="HisK_dim/P_sf"/>
</dbReference>
<keyword evidence="3" id="KW-0145">Chemotaxis</keyword>
<feature type="domain" description="Histidine kinase" evidence="5">
    <location>
        <begin position="1280"/>
        <end position="1505"/>
    </location>
</feature>
<dbReference type="InterPro" id="IPR036890">
    <property type="entry name" value="HATPase_C_sf"/>
</dbReference>
<evidence type="ECO:0000259" key="7">
    <source>
        <dbReference type="PROSITE" id="PS50113"/>
    </source>
</evidence>
<protein>
    <recommendedName>
        <fullName evidence="2">histidine kinase</fullName>
        <ecNumber evidence="2">2.7.13.3</ecNumber>
    </recommendedName>
</protein>
<dbReference type="SMART" id="SM00091">
    <property type="entry name" value="PAS"/>
    <property type="match status" value="4"/>
</dbReference>
<dbReference type="GO" id="GO:0000156">
    <property type="term" value="F:phosphorelay response regulator activity"/>
    <property type="evidence" value="ECO:0007669"/>
    <property type="project" value="InterPro"/>
</dbReference>
<dbReference type="InterPro" id="IPR035909">
    <property type="entry name" value="CheB_C"/>
</dbReference>
<dbReference type="InterPro" id="IPR001610">
    <property type="entry name" value="PAC"/>
</dbReference>
<dbReference type="InterPro" id="IPR022641">
    <property type="entry name" value="CheR_N"/>
</dbReference>
<dbReference type="PROSITE" id="PS50109">
    <property type="entry name" value="HIS_KIN"/>
    <property type="match status" value="1"/>
</dbReference>
<dbReference type="Proteomes" id="UP000184048">
    <property type="component" value="Unassembled WGS sequence"/>
</dbReference>
<dbReference type="PROSITE" id="PS50123">
    <property type="entry name" value="CHER"/>
    <property type="match status" value="1"/>
</dbReference>
<dbReference type="OrthoDB" id="9816309at2"/>
<dbReference type="GO" id="GO:0006935">
    <property type="term" value="P:chemotaxis"/>
    <property type="evidence" value="ECO:0007669"/>
    <property type="project" value="UniProtKB-UniRule"/>
</dbReference>
<gene>
    <name evidence="10" type="ORF">SAMN02745131_00540</name>
</gene>
<dbReference type="SMART" id="SM00388">
    <property type="entry name" value="HisKA"/>
    <property type="match status" value="1"/>
</dbReference>
<evidence type="ECO:0000313" key="11">
    <source>
        <dbReference type="Proteomes" id="UP000184048"/>
    </source>
</evidence>
<dbReference type="InterPro" id="IPR000780">
    <property type="entry name" value="CheR_MeTrfase"/>
</dbReference>
<keyword evidence="4" id="KW-0175">Coiled coil</keyword>
<dbReference type="PRINTS" id="PR00996">
    <property type="entry name" value="CHERMTFRASE"/>
</dbReference>
<dbReference type="Pfam" id="PF08447">
    <property type="entry name" value="PAS_3"/>
    <property type="match status" value="2"/>
</dbReference>
<feature type="domain" description="PAS" evidence="6">
    <location>
        <begin position="990"/>
        <end position="1062"/>
    </location>
</feature>
<dbReference type="PROSITE" id="PS50122">
    <property type="entry name" value="CHEB"/>
    <property type="match status" value="1"/>
</dbReference>
<evidence type="ECO:0000259" key="5">
    <source>
        <dbReference type="PROSITE" id="PS50109"/>
    </source>
</evidence>
<dbReference type="SUPFAM" id="SSF55785">
    <property type="entry name" value="PYP-like sensor domain (PAS domain)"/>
    <property type="match status" value="3"/>
</dbReference>
<dbReference type="SUPFAM" id="SSF47757">
    <property type="entry name" value="Chemotaxis receptor methyltransferase CheR, N-terminal domain"/>
    <property type="match status" value="1"/>
</dbReference>
<evidence type="ECO:0000259" key="8">
    <source>
        <dbReference type="PROSITE" id="PS50122"/>
    </source>
</evidence>
<feature type="coiled-coil region" evidence="4">
    <location>
        <begin position="642"/>
        <end position="704"/>
    </location>
</feature>
<dbReference type="CDD" id="cd16434">
    <property type="entry name" value="CheB-CheR_fusion"/>
    <property type="match status" value="1"/>
</dbReference>
<feature type="domain" description="CheB-type methylesterase" evidence="8">
    <location>
        <begin position="9"/>
        <end position="198"/>
    </location>
</feature>
<keyword evidence="3" id="KW-0378">Hydrolase</keyword>
<dbReference type="InterPro" id="IPR029063">
    <property type="entry name" value="SAM-dependent_MTases_sf"/>
</dbReference>
<dbReference type="InterPro" id="IPR000700">
    <property type="entry name" value="PAS-assoc_C"/>
</dbReference>
<feature type="active site" evidence="3">
    <location>
        <position position="48"/>
    </location>
</feature>
<dbReference type="Gene3D" id="3.40.50.150">
    <property type="entry name" value="Vaccinia Virus protein VP39"/>
    <property type="match status" value="1"/>
</dbReference>
<organism evidence="10 11">
    <name type="scientific">Flavisolibacter ginsengisoli DSM 18119</name>
    <dbReference type="NCBI Taxonomy" id="1121884"/>
    <lineage>
        <taxon>Bacteria</taxon>
        <taxon>Pseudomonadati</taxon>
        <taxon>Bacteroidota</taxon>
        <taxon>Chitinophagia</taxon>
        <taxon>Chitinophagales</taxon>
        <taxon>Chitinophagaceae</taxon>
        <taxon>Flavisolibacter</taxon>
    </lineage>
</organism>
<name>A0A1M4U6J7_9BACT</name>
<dbReference type="InterPro" id="IPR013655">
    <property type="entry name" value="PAS_fold_3"/>
</dbReference>
<dbReference type="InterPro" id="IPR000673">
    <property type="entry name" value="Sig_transdc_resp-reg_Me-estase"/>
</dbReference>
<dbReference type="SMART" id="SM00387">
    <property type="entry name" value="HATPase_c"/>
    <property type="match status" value="1"/>
</dbReference>
<dbReference type="InterPro" id="IPR003661">
    <property type="entry name" value="HisK_dim/P_dom"/>
</dbReference>
<dbReference type="GO" id="GO:0008757">
    <property type="term" value="F:S-adenosylmethionine-dependent methyltransferase activity"/>
    <property type="evidence" value="ECO:0007669"/>
    <property type="project" value="InterPro"/>
</dbReference>
<dbReference type="SUPFAM" id="SSF53335">
    <property type="entry name" value="S-adenosyl-L-methionine-dependent methyltransferases"/>
    <property type="match status" value="1"/>
</dbReference>
<feature type="domain" description="CheR-type methyltransferase" evidence="9">
    <location>
        <begin position="218"/>
        <end position="452"/>
    </location>
</feature>
<dbReference type="Pfam" id="PF02518">
    <property type="entry name" value="HATPase_c"/>
    <property type="match status" value="1"/>
</dbReference>
<accession>A0A1M4U6J7</accession>
<dbReference type="PANTHER" id="PTHR24422">
    <property type="entry name" value="CHEMOTAXIS PROTEIN METHYLTRANSFERASE"/>
    <property type="match status" value="1"/>
</dbReference>
<dbReference type="Pfam" id="PF03705">
    <property type="entry name" value="CheR_N"/>
    <property type="match status" value="1"/>
</dbReference>
<dbReference type="InterPro" id="IPR022642">
    <property type="entry name" value="CheR_C"/>
</dbReference>
<dbReference type="PANTHER" id="PTHR24422:SF27">
    <property type="entry name" value="PROTEIN-GLUTAMATE O-METHYLTRANSFERASE"/>
    <property type="match status" value="1"/>
</dbReference>
<dbReference type="Gene3D" id="1.10.287.130">
    <property type="match status" value="1"/>
</dbReference>
<evidence type="ECO:0000256" key="2">
    <source>
        <dbReference type="ARBA" id="ARBA00012438"/>
    </source>
</evidence>
<dbReference type="Gene3D" id="3.40.50.180">
    <property type="entry name" value="Methylesterase CheB, C-terminal domain"/>
    <property type="match status" value="1"/>
</dbReference>
<feature type="domain" description="PAS" evidence="6">
    <location>
        <begin position="1126"/>
        <end position="1196"/>
    </location>
</feature>
<dbReference type="Pfam" id="PF13596">
    <property type="entry name" value="PAS_10"/>
    <property type="match status" value="1"/>
</dbReference>
<evidence type="ECO:0000313" key="10">
    <source>
        <dbReference type="EMBL" id="SHE52264.1"/>
    </source>
</evidence>
<dbReference type="CDD" id="cd00130">
    <property type="entry name" value="PAS"/>
    <property type="match status" value="2"/>
</dbReference>
<dbReference type="GO" id="GO:0005737">
    <property type="term" value="C:cytoplasm"/>
    <property type="evidence" value="ECO:0007669"/>
    <property type="project" value="InterPro"/>
</dbReference>
<dbReference type="STRING" id="1121884.SAMN02745131_00540"/>
<dbReference type="SUPFAM" id="SSF52738">
    <property type="entry name" value="Methylesterase CheB, C-terminal domain"/>
    <property type="match status" value="1"/>
</dbReference>
<dbReference type="GO" id="GO:0008984">
    <property type="term" value="F:protein-glutamate methylesterase activity"/>
    <property type="evidence" value="ECO:0007669"/>
    <property type="project" value="InterPro"/>
</dbReference>
<dbReference type="InterPro" id="IPR005467">
    <property type="entry name" value="His_kinase_dom"/>
</dbReference>
<dbReference type="Pfam" id="PF00512">
    <property type="entry name" value="HisKA"/>
    <property type="match status" value="1"/>
</dbReference>
<comment type="catalytic activity">
    <reaction evidence="1">
        <text>ATP + protein L-histidine = ADP + protein N-phospho-L-histidine.</text>
        <dbReference type="EC" id="2.7.13.3"/>
    </reaction>
</comment>